<feature type="region of interest" description="Disordered" evidence="1">
    <location>
        <begin position="479"/>
        <end position="502"/>
    </location>
</feature>
<dbReference type="Ensembl" id="ENSOMET00000034644.1">
    <property type="protein sequence ID" value="ENSOMEP00000032976.1"/>
    <property type="gene ID" value="ENSOMEG00000018696.1"/>
</dbReference>
<dbReference type="RefSeq" id="XP_024136626.1">
    <property type="nucleotide sequence ID" value="XM_024280858.2"/>
</dbReference>
<name>A0A3B3DSS6_ORYME</name>
<dbReference type="Gene3D" id="3.80.10.10">
    <property type="entry name" value="Ribonuclease Inhibitor"/>
    <property type="match status" value="1"/>
</dbReference>
<dbReference type="SUPFAM" id="SSF52058">
    <property type="entry name" value="L domain-like"/>
    <property type="match status" value="1"/>
</dbReference>
<reference evidence="2" key="2">
    <citation type="submission" date="2025-09" db="UniProtKB">
        <authorList>
            <consortium name="Ensembl"/>
        </authorList>
    </citation>
    <scope>IDENTIFICATION</scope>
</reference>
<dbReference type="AlphaFoldDB" id="A0A3B3DSS6"/>
<dbReference type="PANTHER" id="PTHR22708">
    <property type="entry name" value="LEUCINE-RICH REPEAT-CONTAINING PROTEIN 56"/>
    <property type="match status" value="1"/>
</dbReference>
<dbReference type="Pfam" id="PF14580">
    <property type="entry name" value="LRR_9"/>
    <property type="match status" value="1"/>
</dbReference>
<evidence type="ECO:0000313" key="2">
    <source>
        <dbReference type="Ensembl" id="ENSOMEP00000032976.1"/>
    </source>
</evidence>
<evidence type="ECO:0000313" key="3">
    <source>
        <dbReference type="Proteomes" id="UP000261560"/>
    </source>
</evidence>
<accession>A0A3B3DSS6</accession>
<organism evidence="2 3">
    <name type="scientific">Oryzias melastigma</name>
    <name type="common">Marine medaka</name>
    <dbReference type="NCBI Taxonomy" id="30732"/>
    <lineage>
        <taxon>Eukaryota</taxon>
        <taxon>Metazoa</taxon>
        <taxon>Chordata</taxon>
        <taxon>Craniata</taxon>
        <taxon>Vertebrata</taxon>
        <taxon>Euteleostomi</taxon>
        <taxon>Actinopterygii</taxon>
        <taxon>Neopterygii</taxon>
        <taxon>Teleostei</taxon>
        <taxon>Neoteleostei</taxon>
        <taxon>Acanthomorphata</taxon>
        <taxon>Ovalentaria</taxon>
        <taxon>Atherinomorphae</taxon>
        <taxon>Beloniformes</taxon>
        <taxon>Adrianichthyidae</taxon>
        <taxon>Oryziinae</taxon>
        <taxon>Oryzias</taxon>
    </lineage>
</organism>
<dbReference type="InterPro" id="IPR040091">
    <property type="entry name" value="LRRC56"/>
</dbReference>
<sequence length="502" mass="55101">MSASGGCRERAVREVRSGTSGVLQLDAGHSPSIEPARRQGLLCGTGDLCHVTSLELCVDTQQNLLENVGASLPRLRELRLNNSKITSVRDLGSNFCNLEMLWMSRCGLQDLDGISSFPSLKELHVAFNCLSDLLHVSFLKKLQLLDLEGNEVDNLVDVQCLSSCVKLQTLTLRGNPVCIRPDATCPQVADYSYRASVQELLPQVRYLDNVKVEDRMTTEISDVPGNEFRSSNEGDNVGGAYHHSSGDSSPSSSAVTPSGGSQPSNRSSYGFSESRPAAEHLDSSILLHRSNSVLFCGNPVKAVRANRERLGSAPTRSMLHLDIHQPEDTLDSADVLSELRAWRVQHSRRLQAIQKGRSPQTLKYEEGADIDWSSQNPDAAHSSDRCSSPDLRQRDTSPAPKAPAGVRVRRLRPIQATSEHLSPINREVQTMAGLQCVHRPHPPPIRRANSGETLDTSVVQSNKMSNIFRRPAMSRPHTAPVLLQTPPQKHQLQSCRGSLKSQ</sequence>
<dbReference type="GeneID" id="112151789"/>
<dbReference type="OMA" id="CIRPDAT"/>
<dbReference type="Proteomes" id="UP000261560">
    <property type="component" value="Unplaced"/>
</dbReference>
<feature type="compositionally biased region" description="Polar residues" evidence="1">
    <location>
        <begin position="485"/>
        <end position="502"/>
    </location>
</feature>
<dbReference type="PaxDb" id="30732-ENSOMEP00000032976"/>
<dbReference type="STRING" id="30732.ENSOMEP00000032976"/>
<feature type="region of interest" description="Disordered" evidence="1">
    <location>
        <begin position="371"/>
        <end position="422"/>
    </location>
</feature>
<feature type="region of interest" description="Disordered" evidence="1">
    <location>
        <begin position="221"/>
        <end position="275"/>
    </location>
</feature>
<protein>
    <submittedName>
        <fullName evidence="2">Leucine rich repeat containing 56</fullName>
    </submittedName>
</protein>
<evidence type="ECO:0000256" key="1">
    <source>
        <dbReference type="SAM" id="MobiDB-lite"/>
    </source>
</evidence>
<dbReference type="InterPro" id="IPR032675">
    <property type="entry name" value="LRR_dom_sf"/>
</dbReference>
<dbReference type="PANTHER" id="PTHR22708:SF0">
    <property type="entry name" value="LEUCINE-RICH REPEAT-CONTAINING PROTEIN 56"/>
    <property type="match status" value="1"/>
</dbReference>
<feature type="compositionally biased region" description="Polar residues" evidence="1">
    <location>
        <begin position="262"/>
        <end position="271"/>
    </location>
</feature>
<proteinExistence type="predicted"/>
<dbReference type="GeneTree" id="ENSGT00390000001545"/>
<reference evidence="2" key="1">
    <citation type="submission" date="2025-08" db="UniProtKB">
        <authorList>
            <consortium name="Ensembl"/>
        </authorList>
    </citation>
    <scope>IDENTIFICATION</scope>
</reference>
<feature type="compositionally biased region" description="Low complexity" evidence="1">
    <location>
        <begin position="246"/>
        <end position="261"/>
    </location>
</feature>
<keyword evidence="3" id="KW-1185">Reference proteome</keyword>